<dbReference type="Proteomes" id="UP000054549">
    <property type="component" value="Unassembled WGS sequence"/>
</dbReference>
<sequence length="212" mass="24103">MKPAFVGARADRGHSYVSTSYNGLMFAVKPMWERDFYTVTPLGEVDETEYYGPYNGLLLELFPGPEHFMIVPRYKRPTHPQSIDFTTFFIVQSHNHPVFFIEIKPSGHLRKISYRSAADQQMRERFDAFAEEVNIAKLYGVSALGTQLCVYSYDSASGTLIPGAIERDTTHVNDRAPAAWWDVDIMTPEGEQRLRELVTHVKDMCVTVSVSV</sequence>
<organism evidence="1 2">
    <name type="scientific">Amanita muscaria (strain Koide BX008)</name>
    <dbReference type="NCBI Taxonomy" id="946122"/>
    <lineage>
        <taxon>Eukaryota</taxon>
        <taxon>Fungi</taxon>
        <taxon>Dikarya</taxon>
        <taxon>Basidiomycota</taxon>
        <taxon>Agaricomycotina</taxon>
        <taxon>Agaricomycetes</taxon>
        <taxon>Agaricomycetidae</taxon>
        <taxon>Agaricales</taxon>
        <taxon>Pluteineae</taxon>
        <taxon>Amanitaceae</taxon>
        <taxon>Amanita</taxon>
    </lineage>
</organism>
<proteinExistence type="predicted"/>
<evidence type="ECO:0000313" key="1">
    <source>
        <dbReference type="EMBL" id="KIL67023.1"/>
    </source>
</evidence>
<dbReference type="InParanoid" id="A0A0C2XDX3"/>
<keyword evidence="2" id="KW-1185">Reference proteome</keyword>
<dbReference type="AlphaFoldDB" id="A0A0C2XDX3"/>
<name>A0A0C2XDX3_AMAMK</name>
<dbReference type="EMBL" id="KN818233">
    <property type="protein sequence ID" value="KIL67023.1"/>
    <property type="molecule type" value="Genomic_DNA"/>
</dbReference>
<dbReference type="STRING" id="946122.A0A0C2XDX3"/>
<reference evidence="1 2" key="1">
    <citation type="submission" date="2014-04" db="EMBL/GenBank/DDBJ databases">
        <title>Evolutionary Origins and Diversification of the Mycorrhizal Mutualists.</title>
        <authorList>
            <consortium name="DOE Joint Genome Institute"/>
            <consortium name="Mycorrhizal Genomics Consortium"/>
            <person name="Kohler A."/>
            <person name="Kuo A."/>
            <person name="Nagy L.G."/>
            <person name="Floudas D."/>
            <person name="Copeland A."/>
            <person name="Barry K.W."/>
            <person name="Cichocki N."/>
            <person name="Veneault-Fourrey C."/>
            <person name="LaButti K."/>
            <person name="Lindquist E.A."/>
            <person name="Lipzen A."/>
            <person name="Lundell T."/>
            <person name="Morin E."/>
            <person name="Murat C."/>
            <person name="Riley R."/>
            <person name="Ohm R."/>
            <person name="Sun H."/>
            <person name="Tunlid A."/>
            <person name="Henrissat B."/>
            <person name="Grigoriev I.V."/>
            <person name="Hibbett D.S."/>
            <person name="Martin F."/>
        </authorList>
    </citation>
    <scope>NUCLEOTIDE SEQUENCE [LARGE SCALE GENOMIC DNA]</scope>
    <source>
        <strain evidence="1 2">Koide BX008</strain>
    </source>
</reference>
<dbReference type="OrthoDB" id="3254408at2759"/>
<dbReference type="HOGENOM" id="CLU_085786_3_1_1"/>
<gene>
    <name evidence="1" type="ORF">M378DRAFT_23021</name>
</gene>
<accession>A0A0C2XDX3</accession>
<protein>
    <submittedName>
        <fullName evidence="1">Uncharacterized protein</fullName>
    </submittedName>
</protein>
<evidence type="ECO:0000313" key="2">
    <source>
        <dbReference type="Proteomes" id="UP000054549"/>
    </source>
</evidence>